<dbReference type="EMBL" id="ADVL01000186">
    <property type="protein sequence ID" value="EFH12654.1"/>
    <property type="molecule type" value="Genomic_DNA"/>
</dbReference>
<keyword evidence="2" id="KW-1185">Reference proteome</keyword>
<name>D5RJ66_9PROT</name>
<sequence length="62" mass="6838">MSGVTLSGEAMEALMKEMVQILADLRHHNARSVEMLERIHQELVLQRSRAAAPQPVAAASQE</sequence>
<reference evidence="1 2" key="1">
    <citation type="submission" date="2010-04" db="EMBL/GenBank/DDBJ databases">
        <authorList>
            <person name="Qin X."/>
            <person name="Bachman B."/>
            <person name="Battles P."/>
            <person name="Bell A."/>
            <person name="Bess C."/>
            <person name="Bickham C."/>
            <person name="Chaboub L."/>
            <person name="Chen D."/>
            <person name="Coyle M."/>
            <person name="Deiros D.R."/>
            <person name="Dinh H."/>
            <person name="Forbes L."/>
            <person name="Fowler G."/>
            <person name="Francisco L."/>
            <person name="Fu Q."/>
            <person name="Gubbala S."/>
            <person name="Hale W."/>
            <person name="Han Y."/>
            <person name="Hemphill L."/>
            <person name="Highlander S.K."/>
            <person name="Hirani K."/>
            <person name="Hogues M."/>
            <person name="Jackson L."/>
            <person name="Jakkamsetti A."/>
            <person name="Javaid M."/>
            <person name="Jiang H."/>
            <person name="Korchina V."/>
            <person name="Kovar C."/>
            <person name="Lara F."/>
            <person name="Lee S."/>
            <person name="Mata R."/>
            <person name="Mathew T."/>
            <person name="Moen C."/>
            <person name="Morales K."/>
            <person name="Munidasa M."/>
            <person name="Nazareth L."/>
            <person name="Ngo R."/>
            <person name="Nguyen L."/>
            <person name="Okwuonu G."/>
            <person name="Ongeri F."/>
            <person name="Patil S."/>
            <person name="Petrosino J."/>
            <person name="Pham C."/>
            <person name="Pham P."/>
            <person name="Pu L.-L."/>
            <person name="Puazo M."/>
            <person name="Raj R."/>
            <person name="Reid J."/>
            <person name="Rouhana J."/>
            <person name="Saada N."/>
            <person name="Shang Y."/>
            <person name="Simmons D."/>
            <person name="Thornton R."/>
            <person name="Warren J."/>
            <person name="Weissenberger G."/>
            <person name="Zhang J."/>
            <person name="Zhang L."/>
            <person name="Zhou C."/>
            <person name="Zhu D."/>
            <person name="Muzny D."/>
            <person name="Worley K."/>
            <person name="Gibbs R."/>
        </authorList>
    </citation>
    <scope>NUCLEOTIDE SEQUENCE [LARGE SCALE GENOMIC DNA]</scope>
    <source>
        <strain evidence="1 2">ATCC 49957</strain>
    </source>
</reference>
<dbReference type="RefSeq" id="WP_007004185.1">
    <property type="nucleotide sequence ID" value="NZ_GG770778.1"/>
</dbReference>
<dbReference type="HOGENOM" id="CLU_2901405_0_0_5"/>
<comment type="caution">
    <text evidence="1">The sequence shown here is derived from an EMBL/GenBank/DDBJ whole genome shotgun (WGS) entry which is preliminary data.</text>
</comment>
<accession>D5RJ66</accession>
<organism evidence="1 2">
    <name type="scientific">Pseudoroseomonas cervicalis ATCC 49957</name>
    <dbReference type="NCBI Taxonomy" id="525371"/>
    <lineage>
        <taxon>Bacteria</taxon>
        <taxon>Pseudomonadati</taxon>
        <taxon>Pseudomonadota</taxon>
        <taxon>Alphaproteobacteria</taxon>
        <taxon>Acetobacterales</taxon>
        <taxon>Roseomonadaceae</taxon>
        <taxon>Roseomonas</taxon>
    </lineage>
</organism>
<evidence type="ECO:0000313" key="2">
    <source>
        <dbReference type="Proteomes" id="UP000005324"/>
    </source>
</evidence>
<proteinExistence type="predicted"/>
<dbReference type="AlphaFoldDB" id="D5RJ66"/>
<dbReference type="Proteomes" id="UP000005324">
    <property type="component" value="Unassembled WGS sequence"/>
</dbReference>
<protein>
    <submittedName>
        <fullName evidence="1">Uncharacterized protein</fullName>
    </submittedName>
</protein>
<evidence type="ECO:0000313" key="1">
    <source>
        <dbReference type="EMBL" id="EFH12654.1"/>
    </source>
</evidence>
<gene>
    <name evidence="1" type="ORF">HMPREF0731_1126</name>
</gene>